<dbReference type="Proteomes" id="UP000887575">
    <property type="component" value="Unassembled WGS sequence"/>
</dbReference>
<dbReference type="InterPro" id="IPR019095">
    <property type="entry name" value="Mediator_Med18"/>
</dbReference>
<comment type="subunit">
    <text evidence="1">Component of the Mediator complex.</text>
</comment>
<comment type="function">
    <text evidence="1">Component of the Mediator complex, a coactivator involved in the regulated transcription of nearly all RNA polymerase II-dependent genes. Mediator functions as a bridge to convey information from gene-specific regulatory proteins to the basal RNA polymerase II transcription machinery. Mediator is recruited to promoters by direct interactions with regulatory proteins and serves as a scaffold for the assembly of a functional preinitiation complex with RNA polymerase II and the general transcription factors.</text>
</comment>
<protein>
    <recommendedName>
        <fullName evidence="1">Mediator of RNA polymerase II transcription subunit 18</fullName>
    </recommendedName>
    <alternativeName>
        <fullName evidence="1">Mediator complex subunit 18</fullName>
    </alternativeName>
</protein>
<evidence type="ECO:0000313" key="3">
    <source>
        <dbReference type="WBParaSite" id="MBELARI_LOCUS11815"/>
    </source>
</evidence>
<keyword evidence="1" id="KW-0539">Nucleus</keyword>
<keyword evidence="2" id="KW-1185">Reference proteome</keyword>
<dbReference type="GO" id="GO:0003712">
    <property type="term" value="F:transcription coregulator activity"/>
    <property type="evidence" value="ECO:0007669"/>
    <property type="project" value="InterPro"/>
</dbReference>
<keyword evidence="1" id="KW-0010">Activator</keyword>
<dbReference type="GO" id="GO:0016592">
    <property type="term" value="C:mediator complex"/>
    <property type="evidence" value="ECO:0007669"/>
    <property type="project" value="InterPro"/>
</dbReference>
<sequence>MKSFFRLRPPFNFNLVNETANKWHMRYMGIPEPTFKCPVIVRKVIDSVMHSVNMMEFIKVLGLRMKYIRITTSSKFRQLLFNFNLVNQTANKSHIRCAVAVNEDRISNVKHLISNVKHPLPGADQFPFRFSIPSCPSFVMIRKGCNKR</sequence>
<comment type="similarity">
    <text evidence="1">Belongs to the Mediator complex subunit 18 family.</text>
</comment>
<evidence type="ECO:0000256" key="1">
    <source>
        <dbReference type="RuleBase" id="RU364150"/>
    </source>
</evidence>
<comment type="subcellular location">
    <subcellularLocation>
        <location evidence="1">Nucleus</location>
    </subcellularLocation>
</comment>
<dbReference type="Gene3D" id="2.40.320.10">
    <property type="entry name" value="Hypothetical Protein Pfu-838710-001"/>
    <property type="match status" value="1"/>
</dbReference>
<reference evidence="3" key="1">
    <citation type="submission" date="2024-02" db="UniProtKB">
        <authorList>
            <consortium name="WormBaseParasite"/>
        </authorList>
    </citation>
    <scope>IDENTIFICATION</scope>
</reference>
<organism evidence="2 3">
    <name type="scientific">Mesorhabditis belari</name>
    <dbReference type="NCBI Taxonomy" id="2138241"/>
    <lineage>
        <taxon>Eukaryota</taxon>
        <taxon>Metazoa</taxon>
        <taxon>Ecdysozoa</taxon>
        <taxon>Nematoda</taxon>
        <taxon>Chromadorea</taxon>
        <taxon>Rhabditida</taxon>
        <taxon>Rhabditina</taxon>
        <taxon>Rhabditomorpha</taxon>
        <taxon>Rhabditoidea</taxon>
        <taxon>Rhabditidae</taxon>
        <taxon>Mesorhabditinae</taxon>
        <taxon>Mesorhabditis</taxon>
    </lineage>
</organism>
<proteinExistence type="inferred from homology"/>
<dbReference type="GO" id="GO:0006357">
    <property type="term" value="P:regulation of transcription by RNA polymerase II"/>
    <property type="evidence" value="ECO:0007669"/>
    <property type="project" value="InterPro"/>
</dbReference>
<gene>
    <name evidence="1" type="primary">MED18</name>
</gene>
<accession>A0AAF3ECX8</accession>
<dbReference type="AlphaFoldDB" id="A0AAF3ECX8"/>
<dbReference type="Pfam" id="PF09637">
    <property type="entry name" value="Med18"/>
    <property type="match status" value="1"/>
</dbReference>
<keyword evidence="1" id="KW-0805">Transcription regulation</keyword>
<keyword evidence="1" id="KW-0804">Transcription</keyword>
<name>A0AAF3ECX8_9BILA</name>
<evidence type="ECO:0000313" key="2">
    <source>
        <dbReference type="Proteomes" id="UP000887575"/>
    </source>
</evidence>
<dbReference type="WBParaSite" id="MBELARI_LOCUS11815">
    <property type="protein sequence ID" value="MBELARI_LOCUS11815"/>
    <property type="gene ID" value="MBELARI_LOCUS11815"/>
</dbReference>